<evidence type="ECO:0000256" key="6">
    <source>
        <dbReference type="ARBA" id="ARBA00023157"/>
    </source>
</evidence>
<feature type="signal peptide" evidence="12">
    <location>
        <begin position="1"/>
        <end position="23"/>
    </location>
</feature>
<keyword evidence="15" id="KW-1185">Reference proteome</keyword>
<dbReference type="AlphaFoldDB" id="A0A318J837"/>
<comment type="caution">
    <text evidence="14">The sequence shown here is derived from an EMBL/GenBank/DDBJ whole genome shotgun (WGS) entry which is preliminary data.</text>
</comment>
<dbReference type="GO" id="GO:0034599">
    <property type="term" value="P:cellular response to oxidative stress"/>
    <property type="evidence" value="ECO:0007669"/>
    <property type="project" value="TreeGrafter"/>
</dbReference>
<keyword evidence="6" id="KW-1015">Disulfide bond</keyword>
<keyword evidence="12" id="KW-0732">Signal</keyword>
<dbReference type="EC" id="1.11.1.24" evidence="2"/>
<protein>
    <recommendedName>
        <fullName evidence="2">thioredoxin-dependent peroxiredoxin</fullName>
        <ecNumber evidence="2">1.11.1.24</ecNumber>
    </recommendedName>
    <alternativeName>
        <fullName evidence="8">Thioredoxin peroxidase</fullName>
    </alternativeName>
    <alternativeName>
        <fullName evidence="10">Thioredoxin-dependent peroxiredoxin Bcp</fullName>
    </alternativeName>
</protein>
<evidence type="ECO:0000256" key="5">
    <source>
        <dbReference type="ARBA" id="ARBA00023002"/>
    </source>
</evidence>
<dbReference type="PROSITE" id="PS51352">
    <property type="entry name" value="THIOREDOXIN_2"/>
    <property type="match status" value="1"/>
</dbReference>
<evidence type="ECO:0000256" key="1">
    <source>
        <dbReference type="ARBA" id="ARBA00003330"/>
    </source>
</evidence>
<evidence type="ECO:0000256" key="7">
    <source>
        <dbReference type="ARBA" id="ARBA00023284"/>
    </source>
</evidence>
<dbReference type="SUPFAM" id="SSF52833">
    <property type="entry name" value="Thioredoxin-like"/>
    <property type="match status" value="1"/>
</dbReference>
<evidence type="ECO:0000256" key="11">
    <source>
        <dbReference type="ARBA" id="ARBA00049091"/>
    </source>
</evidence>
<name>A0A318J837_9BURK</name>
<reference evidence="14 15" key="1">
    <citation type="submission" date="2018-05" db="EMBL/GenBank/DDBJ databases">
        <title>Genomic Encyclopedia of Type Strains, Phase IV (KMG-IV): sequencing the most valuable type-strain genomes for metagenomic binning, comparative biology and taxonomic classification.</title>
        <authorList>
            <person name="Goeker M."/>
        </authorList>
    </citation>
    <scope>NUCLEOTIDE SEQUENCE [LARGE SCALE GENOMIC DNA]</scope>
    <source>
        <strain evidence="14 15">DSM 19792</strain>
    </source>
</reference>
<dbReference type="InterPro" id="IPR000866">
    <property type="entry name" value="AhpC/TSA"/>
</dbReference>
<evidence type="ECO:0000313" key="15">
    <source>
        <dbReference type="Proteomes" id="UP000247792"/>
    </source>
</evidence>
<evidence type="ECO:0000256" key="4">
    <source>
        <dbReference type="ARBA" id="ARBA00022862"/>
    </source>
</evidence>
<dbReference type="Pfam" id="PF00578">
    <property type="entry name" value="AhpC-TSA"/>
    <property type="match status" value="1"/>
</dbReference>
<dbReference type="Gene3D" id="3.40.30.10">
    <property type="entry name" value="Glutaredoxin"/>
    <property type="match status" value="1"/>
</dbReference>
<dbReference type="GO" id="GO:0045454">
    <property type="term" value="P:cell redox homeostasis"/>
    <property type="evidence" value="ECO:0007669"/>
    <property type="project" value="TreeGrafter"/>
</dbReference>
<feature type="chain" id="PRO_5016393562" description="thioredoxin-dependent peroxiredoxin" evidence="12">
    <location>
        <begin position="24"/>
        <end position="199"/>
    </location>
</feature>
<comment type="catalytic activity">
    <reaction evidence="11">
        <text>a hydroperoxide + [thioredoxin]-dithiol = an alcohol + [thioredoxin]-disulfide + H2O</text>
        <dbReference type="Rhea" id="RHEA:62620"/>
        <dbReference type="Rhea" id="RHEA-COMP:10698"/>
        <dbReference type="Rhea" id="RHEA-COMP:10700"/>
        <dbReference type="ChEBI" id="CHEBI:15377"/>
        <dbReference type="ChEBI" id="CHEBI:29950"/>
        <dbReference type="ChEBI" id="CHEBI:30879"/>
        <dbReference type="ChEBI" id="CHEBI:35924"/>
        <dbReference type="ChEBI" id="CHEBI:50058"/>
        <dbReference type="EC" id="1.11.1.24"/>
    </reaction>
</comment>
<gene>
    <name evidence="14" type="ORF">DFR42_103320</name>
</gene>
<dbReference type="PANTHER" id="PTHR42801:SF4">
    <property type="entry name" value="AHPC_TSA FAMILY PROTEIN"/>
    <property type="match status" value="1"/>
</dbReference>
<dbReference type="RefSeq" id="WP_211324292.1">
    <property type="nucleotide sequence ID" value="NZ_QJKB01000003.1"/>
</dbReference>
<organism evidence="14 15">
    <name type="scientific">Undibacterium pigrum</name>
    <dbReference type="NCBI Taxonomy" id="401470"/>
    <lineage>
        <taxon>Bacteria</taxon>
        <taxon>Pseudomonadati</taxon>
        <taxon>Pseudomonadota</taxon>
        <taxon>Betaproteobacteria</taxon>
        <taxon>Burkholderiales</taxon>
        <taxon>Oxalobacteraceae</taxon>
        <taxon>Undibacterium</taxon>
    </lineage>
</organism>
<comment type="function">
    <text evidence="1">Thiol-specific peroxidase that catalyzes the reduction of hydrogen peroxide and organic hydroperoxides to water and alcohols, respectively. Plays a role in cell protection against oxidative stress by detoxifying peroxides and as sensor of hydrogen peroxide-mediated signaling events.</text>
</comment>
<dbReference type="InterPro" id="IPR050924">
    <property type="entry name" value="Peroxiredoxin_BCP/PrxQ"/>
</dbReference>
<proteinExistence type="inferred from homology"/>
<keyword evidence="5" id="KW-0560">Oxidoreductase</keyword>
<dbReference type="CDD" id="cd03017">
    <property type="entry name" value="PRX_BCP"/>
    <property type="match status" value="1"/>
</dbReference>
<evidence type="ECO:0000256" key="10">
    <source>
        <dbReference type="ARBA" id="ARBA00042639"/>
    </source>
</evidence>
<dbReference type="GO" id="GO:0005737">
    <property type="term" value="C:cytoplasm"/>
    <property type="evidence" value="ECO:0007669"/>
    <property type="project" value="TreeGrafter"/>
</dbReference>
<dbReference type="EMBL" id="QJKB01000003">
    <property type="protein sequence ID" value="PXX44051.1"/>
    <property type="molecule type" value="Genomic_DNA"/>
</dbReference>
<keyword evidence="3" id="KW-0575">Peroxidase</keyword>
<evidence type="ECO:0000256" key="12">
    <source>
        <dbReference type="SAM" id="SignalP"/>
    </source>
</evidence>
<keyword evidence="4" id="KW-0049">Antioxidant</keyword>
<sequence length="199" mass="20684">MKKSIINISLLTALAAMTSVAAAALKEGDTAPDFKVQASLAGKSFAYSLKDALKKGPVVVYFYPSAFTGGCNIQAHGFAVHHEKFQEAGASVVGVSLDSISRLNDFSADPDYCAGKFPVASDADGKIAKSYDLAVAGTPAGRKDTRGNEIDHGRAERSTFIVTANGKVYAAIGGLTPEQNVARALETVQKLAGSKAARS</sequence>
<evidence type="ECO:0000313" key="14">
    <source>
        <dbReference type="EMBL" id="PXX44051.1"/>
    </source>
</evidence>
<dbReference type="PANTHER" id="PTHR42801">
    <property type="entry name" value="THIOREDOXIN-DEPENDENT PEROXIDE REDUCTASE"/>
    <property type="match status" value="1"/>
</dbReference>
<evidence type="ECO:0000256" key="9">
    <source>
        <dbReference type="ARBA" id="ARBA00038489"/>
    </source>
</evidence>
<dbReference type="InterPro" id="IPR036249">
    <property type="entry name" value="Thioredoxin-like_sf"/>
</dbReference>
<dbReference type="Proteomes" id="UP000247792">
    <property type="component" value="Unassembled WGS sequence"/>
</dbReference>
<accession>A0A318J837</accession>
<keyword evidence="7" id="KW-0676">Redox-active center</keyword>
<dbReference type="InterPro" id="IPR013766">
    <property type="entry name" value="Thioredoxin_domain"/>
</dbReference>
<evidence type="ECO:0000256" key="2">
    <source>
        <dbReference type="ARBA" id="ARBA00013017"/>
    </source>
</evidence>
<dbReference type="GO" id="GO:0008379">
    <property type="term" value="F:thioredoxin peroxidase activity"/>
    <property type="evidence" value="ECO:0007669"/>
    <property type="project" value="TreeGrafter"/>
</dbReference>
<feature type="domain" description="Thioredoxin" evidence="13">
    <location>
        <begin position="25"/>
        <end position="190"/>
    </location>
</feature>
<evidence type="ECO:0000256" key="3">
    <source>
        <dbReference type="ARBA" id="ARBA00022559"/>
    </source>
</evidence>
<comment type="similarity">
    <text evidence="9">Belongs to the peroxiredoxin family. BCP/PrxQ subfamily.</text>
</comment>
<evidence type="ECO:0000256" key="8">
    <source>
        <dbReference type="ARBA" id="ARBA00032824"/>
    </source>
</evidence>
<evidence type="ECO:0000259" key="13">
    <source>
        <dbReference type="PROSITE" id="PS51352"/>
    </source>
</evidence>